<dbReference type="RefSeq" id="WP_136769304.1">
    <property type="nucleotide sequence ID" value="NZ_BLCX01000043.1"/>
</dbReference>
<comment type="caution">
    <text evidence="1">The sequence shown here is derived from an EMBL/GenBank/DDBJ whole genome shotgun (WGS) entry which is preliminary data.</text>
</comment>
<evidence type="ECO:0000313" key="1">
    <source>
        <dbReference type="EMBL" id="MWR88167.1"/>
    </source>
</evidence>
<gene>
    <name evidence="1" type="ORF">GP979_07550</name>
</gene>
<dbReference type="Proteomes" id="UP000436482">
    <property type="component" value="Unassembled WGS sequence"/>
</dbReference>
<accession>A0A5B9B0F3</accession>
<dbReference type="InterPro" id="IPR011989">
    <property type="entry name" value="ARM-like"/>
</dbReference>
<dbReference type="Gene3D" id="1.25.10.10">
    <property type="entry name" value="Leucine-rich Repeat Variant"/>
    <property type="match status" value="1"/>
</dbReference>
<name>A0A5B9B0F3_ECOLX</name>
<dbReference type="InterPro" id="IPR016024">
    <property type="entry name" value="ARM-type_fold"/>
</dbReference>
<reference evidence="1 2" key="1">
    <citation type="submission" date="2019-12" db="EMBL/GenBank/DDBJ databases">
        <title>Enteriobacteria Tanzani isolates_8377-8380.</title>
        <authorList>
            <person name="Subbiah M."/>
            <person name="Call D."/>
        </authorList>
    </citation>
    <scope>NUCLEOTIDE SEQUENCE [LARGE SCALE GENOMIC DNA]</scope>
    <source>
        <strain evidence="1 2">8379wE6</strain>
    </source>
</reference>
<dbReference type="SUPFAM" id="SSF48371">
    <property type="entry name" value="ARM repeat"/>
    <property type="match status" value="1"/>
</dbReference>
<protein>
    <submittedName>
        <fullName evidence="1">HEAT repeat domain-containing protein</fullName>
    </submittedName>
</protein>
<evidence type="ECO:0000313" key="2">
    <source>
        <dbReference type="Proteomes" id="UP000436482"/>
    </source>
</evidence>
<proteinExistence type="predicted"/>
<dbReference type="EMBL" id="WTQQ01000066">
    <property type="protein sequence ID" value="MWR88167.1"/>
    <property type="molecule type" value="Genomic_DNA"/>
</dbReference>
<sequence length="86" mass="9227">MRNKVDIVYVPITGGFMTPAVSAKLLELTNDLNNEVKLSAIYALGESASATPAHVNRLLDLSSDLNHNVKVAAIKALGRITRPKQA</sequence>
<organism evidence="1 2">
    <name type="scientific">Escherichia coli</name>
    <dbReference type="NCBI Taxonomy" id="562"/>
    <lineage>
        <taxon>Bacteria</taxon>
        <taxon>Pseudomonadati</taxon>
        <taxon>Pseudomonadota</taxon>
        <taxon>Gammaproteobacteria</taxon>
        <taxon>Enterobacterales</taxon>
        <taxon>Enterobacteriaceae</taxon>
        <taxon>Escherichia</taxon>
    </lineage>
</organism>
<dbReference type="AlphaFoldDB" id="A0A5B9B0F3"/>
<dbReference type="Pfam" id="PF13646">
    <property type="entry name" value="HEAT_2"/>
    <property type="match status" value="1"/>
</dbReference>